<feature type="chain" id="PRO_5020915995" evidence="1">
    <location>
        <begin position="28"/>
        <end position="249"/>
    </location>
</feature>
<reference evidence="3" key="1">
    <citation type="submission" date="2019-03" db="EMBL/GenBank/DDBJ databases">
        <title>Weissella sp. 26KH-42 Genome sequencing.</title>
        <authorList>
            <person name="Heo J."/>
            <person name="Kim S.-J."/>
            <person name="Kim J.-S."/>
            <person name="Hong S.-B."/>
            <person name="Kwon S.-W."/>
        </authorList>
    </citation>
    <scope>NUCLEOTIDE SEQUENCE [LARGE SCALE GENOMIC DNA]</scope>
    <source>
        <strain evidence="3">26KH-42</strain>
    </source>
</reference>
<sequence>MKKIMNFIILMTVVVLTFGLGTASVSAATQTGTPVGQQSKLPKKWSRTVPKKLRGDWYVNIAGTKKYAKFKIRKNTMHLKMVFGTKSYKAMKLSKKNLGISKEGKNTYSFFVVNSAGQQLSEGIRVQYTTKKINGKKYRALAVRADIRASDYYTKKKIRPKISKKVPNSMKGIWHNEDGYVDMKLKGNTVTFGTSSYKAYFTWGNFGTIYMHIGKIGSVKNAYTITKFENHLMLDIPENSGSETYNYSR</sequence>
<evidence type="ECO:0000256" key="1">
    <source>
        <dbReference type="SAM" id="SignalP"/>
    </source>
</evidence>
<dbReference type="AlphaFoldDB" id="A0A4P6YRP4"/>
<keyword evidence="3" id="KW-1185">Reference proteome</keyword>
<name>A0A4P6YRP4_9LACO</name>
<feature type="signal peptide" evidence="1">
    <location>
        <begin position="1"/>
        <end position="27"/>
    </location>
</feature>
<proteinExistence type="predicted"/>
<dbReference type="EMBL" id="CP037940">
    <property type="protein sequence ID" value="QBO35317.1"/>
    <property type="molecule type" value="Genomic_DNA"/>
</dbReference>
<dbReference type="OrthoDB" id="2326455at2"/>
<accession>A0A4P6YRP4</accession>
<protein>
    <submittedName>
        <fullName evidence="2">Uncharacterized protein</fullName>
    </submittedName>
</protein>
<organism evidence="2 3">
    <name type="scientific">Periweissella cryptocerci</name>
    <dbReference type="NCBI Taxonomy" id="2506420"/>
    <lineage>
        <taxon>Bacteria</taxon>
        <taxon>Bacillati</taxon>
        <taxon>Bacillota</taxon>
        <taxon>Bacilli</taxon>
        <taxon>Lactobacillales</taxon>
        <taxon>Lactobacillaceae</taxon>
        <taxon>Periweissella</taxon>
    </lineage>
</organism>
<dbReference type="RefSeq" id="WP_133362397.1">
    <property type="nucleotide sequence ID" value="NZ_CP037940.1"/>
</dbReference>
<dbReference type="KEGG" id="wei:EQG49_01975"/>
<dbReference type="Proteomes" id="UP000292886">
    <property type="component" value="Chromosome"/>
</dbReference>
<keyword evidence="1" id="KW-0732">Signal</keyword>
<evidence type="ECO:0000313" key="2">
    <source>
        <dbReference type="EMBL" id="QBO35317.1"/>
    </source>
</evidence>
<evidence type="ECO:0000313" key="3">
    <source>
        <dbReference type="Proteomes" id="UP000292886"/>
    </source>
</evidence>
<gene>
    <name evidence="2" type="ORF">EQG49_01975</name>
</gene>